<dbReference type="VEuPathDB" id="TriTrypDB:TvY486_1012260"/>
<dbReference type="InterPro" id="IPR043519">
    <property type="entry name" value="NT_sf"/>
</dbReference>
<gene>
    <name evidence="3" type="ORF">TVY486_1012260</name>
</gene>
<feature type="compositionally biased region" description="Polar residues" evidence="1">
    <location>
        <begin position="452"/>
        <end position="472"/>
    </location>
</feature>
<dbReference type="Pfam" id="PF26180">
    <property type="entry name" value="PAP-OAS1"/>
    <property type="match status" value="2"/>
</dbReference>
<dbReference type="Gene3D" id="1.10.1410.10">
    <property type="match status" value="1"/>
</dbReference>
<organism evidence="3">
    <name type="scientific">Trypanosoma vivax (strain Y486)</name>
    <dbReference type="NCBI Taxonomy" id="1055687"/>
    <lineage>
        <taxon>Eukaryota</taxon>
        <taxon>Discoba</taxon>
        <taxon>Euglenozoa</taxon>
        <taxon>Kinetoplastea</taxon>
        <taxon>Metakinetoplastina</taxon>
        <taxon>Trypanosomatida</taxon>
        <taxon>Trypanosomatidae</taxon>
        <taxon>Trypanosoma</taxon>
        <taxon>Duttonella</taxon>
    </lineage>
</organism>
<dbReference type="InterPro" id="IPR022108">
    <property type="entry name" value="DUF3648"/>
</dbReference>
<evidence type="ECO:0000259" key="2">
    <source>
        <dbReference type="Pfam" id="PF26180"/>
    </source>
</evidence>
<feature type="domain" description="PAP/OAS1 substrate-binding-related" evidence="2">
    <location>
        <begin position="628"/>
        <end position="668"/>
    </location>
</feature>
<dbReference type="InterPro" id="IPR058921">
    <property type="entry name" value="PAP/OAS1-rel"/>
</dbReference>
<feature type="domain" description="PAP/OAS1 substrate-binding-related" evidence="2">
    <location>
        <begin position="547"/>
        <end position="593"/>
    </location>
</feature>
<name>G0U421_TRYVY</name>
<dbReference type="PANTHER" id="PTHR45979">
    <property type="entry name" value="PAP/OAS1 SUBSTRATE-BINDING DOMAIN SUPERFAMILY"/>
    <property type="match status" value="1"/>
</dbReference>
<accession>G0U421</accession>
<protein>
    <recommendedName>
        <fullName evidence="2">PAP/OAS1 substrate-binding-related domain-containing protein</fullName>
    </recommendedName>
</protein>
<evidence type="ECO:0000256" key="1">
    <source>
        <dbReference type="SAM" id="MobiDB-lite"/>
    </source>
</evidence>
<dbReference type="PANTHER" id="PTHR45979:SF30">
    <property type="entry name" value="NUCLEOTIDYLTRANSFERASE"/>
    <property type="match status" value="1"/>
</dbReference>
<dbReference type="Pfam" id="PF12364">
    <property type="entry name" value="DUF3648"/>
    <property type="match status" value="1"/>
</dbReference>
<dbReference type="InterPro" id="IPR058920">
    <property type="entry name" value="PAP-OAS1-bd-rel"/>
</dbReference>
<dbReference type="AlphaFoldDB" id="G0U421"/>
<feature type="region of interest" description="Disordered" evidence="1">
    <location>
        <begin position="723"/>
        <end position="780"/>
    </location>
</feature>
<evidence type="ECO:0000313" key="3">
    <source>
        <dbReference type="EMBL" id="CCC52183.1"/>
    </source>
</evidence>
<dbReference type="EMBL" id="HE573026">
    <property type="protein sequence ID" value="CCC52183.1"/>
    <property type="molecule type" value="Genomic_DNA"/>
</dbReference>
<sequence length="1145" mass="123987">MVRTTTHTKEFSGEVVAPDLSFPVCDSSGPKAEHEETVSTSAAGENDSVERTHWCTVDDSADQSSRCSRRPRQRSHQCPNKTCMPTNCNHVDPPGNELGQLQLVVASRCTSSKGSSGGLNNSADRICNGSGSPTCSNSCHMKRDCLNASLSMNDSCCAPSEAQEGMLRSASRETNVVNDSSPVTTRNEEDTLTVYGGGVDIPKDDDVKLLCSRGVRKQEPNQVRAQKTAGAGGAGERLLEISTAIELHEDTESSQPAVVSEYSPTLVGSHKIPLDDSADNLVAARKEANVLLPHCAFATEEEASQDLPVGDRQSLPIAQGPELGNCQSVYKMGVSYMSSEGTTPCKGSSLHLSCTPEVSPLLCQLIDENVIAPLSQNALEATQHRRAQLRRLAGYLNEAINHVARRKGVKYGKVRYYVFGSLATRTVLPDGDNDITIDIDGLLDPVKVGPQGDTQSTSQDGGEASGCSSEFSGASPAQAAAIAGGELLSNIADYLRENNDSVFVDAVVVAEVRVAKLIMDGNSYDVTVGQLGGVSCIRFLHQVDTKIGCGHLLKRTLLLMKAWCCYEAHVLSGQGGYMSSYAATVMLIAMINTIEFLEDAESEACTELEEPARTHALEGRLGALNGVSPLQLFARFLKYFSCFDFERYCVTLFGPVPCEKINDAFLDADVLKELTMSCDEGLGEVNALGLTPKGLETLGSRVRRRVKPLITVSELREVLSDEDDRTQKCGTDRDRLCPPNGKKSEDSTITDELSREPGEQRHETHSGPVEEERLTGGAGNTIQFPLRTMNVMDPLRWGSNVCRGVCRNHLHRIRRAFWEGLLLFEMASLQLAGGRYPLDNSSGPSVVSNPPIEGSAVESLDDGVTRQHFNEGVKQALLHDLFGCTLQTMSRYWPDPSQGTIHLPLPKCKQCKLPSFFCVVNVGQICDPQFIFDSPESSSCHGGDQERKESPISLNNTNSIHAIPLDIRQQQRRQCQPSKVPPSPVSVHCRPMHSSPTSPPMPTAALAPHSANYVERCGWPLTNNQLYSTSMASPLRQQYVRGMPLMRTCPRGAARARGPLIMHPSLPPGGSLEYPTESFPFPCYPGCVPAVPSMDPLQAHRKTKAVDGGLIGVVPPPSFCRPPCHGVSTTQMYPPPFHGGVMPQL</sequence>
<proteinExistence type="predicted"/>
<dbReference type="SUPFAM" id="SSF81301">
    <property type="entry name" value="Nucleotidyltransferase"/>
    <property type="match status" value="1"/>
</dbReference>
<feature type="region of interest" description="Disordered" evidence="1">
    <location>
        <begin position="22"/>
        <end position="46"/>
    </location>
</feature>
<feature type="compositionally biased region" description="Basic and acidic residues" evidence="1">
    <location>
        <begin position="723"/>
        <end position="774"/>
    </location>
</feature>
<feature type="region of interest" description="Disordered" evidence="1">
    <location>
        <begin position="448"/>
        <end position="472"/>
    </location>
</feature>
<reference evidence="3" key="1">
    <citation type="journal article" date="2012" name="Proc. Natl. Acad. Sci. U.S.A.">
        <title>Antigenic diversity is generated by distinct evolutionary mechanisms in African trypanosome species.</title>
        <authorList>
            <person name="Jackson A.P."/>
            <person name="Berry A."/>
            <person name="Aslett M."/>
            <person name="Allison H.C."/>
            <person name="Burton P."/>
            <person name="Vavrova-Anderson J."/>
            <person name="Brown R."/>
            <person name="Browne H."/>
            <person name="Corton N."/>
            <person name="Hauser H."/>
            <person name="Gamble J."/>
            <person name="Gilderthorp R."/>
            <person name="Marcello L."/>
            <person name="McQuillan J."/>
            <person name="Otto T.D."/>
            <person name="Quail M.A."/>
            <person name="Sanders M.J."/>
            <person name="van Tonder A."/>
            <person name="Ginger M.L."/>
            <person name="Field M.C."/>
            <person name="Barry J.D."/>
            <person name="Hertz-Fowler C."/>
            <person name="Berriman M."/>
        </authorList>
    </citation>
    <scope>NUCLEOTIDE SEQUENCE</scope>
    <source>
        <strain evidence="3">Y486</strain>
    </source>
</reference>
<feature type="region of interest" description="Disordered" evidence="1">
    <location>
        <begin position="970"/>
        <end position="1004"/>
    </location>
</feature>
<dbReference type="SUPFAM" id="SSF81631">
    <property type="entry name" value="PAP/OAS1 substrate-binding domain"/>
    <property type="match status" value="1"/>
</dbReference>